<evidence type="ECO:0000313" key="1">
    <source>
        <dbReference type="EMBL" id="RMZ96792.1"/>
    </source>
</evidence>
<gene>
    <name evidence="1" type="ORF">BpHYR1_041178</name>
</gene>
<dbReference type="AlphaFoldDB" id="A0A3M7PCK7"/>
<proteinExistence type="predicted"/>
<sequence>INLINYSKYYLPSTSYIYKIIKEKRIRKSKNRKSRVPFTIKKTFENYGLISSKEIADEINRIFGRTISQQTVWHYRVQFGRNY</sequence>
<evidence type="ECO:0000313" key="2">
    <source>
        <dbReference type="Proteomes" id="UP000276133"/>
    </source>
</evidence>
<protein>
    <submittedName>
        <fullName evidence="1">Uncharacterized protein</fullName>
    </submittedName>
</protein>
<organism evidence="1 2">
    <name type="scientific">Brachionus plicatilis</name>
    <name type="common">Marine rotifer</name>
    <name type="synonym">Brachionus muelleri</name>
    <dbReference type="NCBI Taxonomy" id="10195"/>
    <lineage>
        <taxon>Eukaryota</taxon>
        <taxon>Metazoa</taxon>
        <taxon>Spiralia</taxon>
        <taxon>Gnathifera</taxon>
        <taxon>Rotifera</taxon>
        <taxon>Eurotatoria</taxon>
        <taxon>Monogononta</taxon>
        <taxon>Pseudotrocha</taxon>
        <taxon>Ploima</taxon>
        <taxon>Brachionidae</taxon>
        <taxon>Brachionus</taxon>
    </lineage>
</organism>
<name>A0A3M7PCK7_BRAPC</name>
<comment type="caution">
    <text evidence="1">The sequence shown here is derived from an EMBL/GenBank/DDBJ whole genome shotgun (WGS) entry which is preliminary data.</text>
</comment>
<dbReference type="EMBL" id="REGN01011904">
    <property type="protein sequence ID" value="RMZ96792.1"/>
    <property type="molecule type" value="Genomic_DNA"/>
</dbReference>
<feature type="non-terminal residue" evidence="1">
    <location>
        <position position="1"/>
    </location>
</feature>
<keyword evidence="2" id="KW-1185">Reference proteome</keyword>
<accession>A0A3M7PCK7</accession>
<reference evidence="1 2" key="1">
    <citation type="journal article" date="2018" name="Sci. Rep.">
        <title>Genomic signatures of local adaptation to the degree of environmental predictability in rotifers.</title>
        <authorList>
            <person name="Franch-Gras L."/>
            <person name="Hahn C."/>
            <person name="Garcia-Roger E.M."/>
            <person name="Carmona M.J."/>
            <person name="Serra M."/>
            <person name="Gomez A."/>
        </authorList>
    </citation>
    <scope>NUCLEOTIDE SEQUENCE [LARGE SCALE GENOMIC DNA]</scope>
    <source>
        <strain evidence="1">HYR1</strain>
    </source>
</reference>
<dbReference type="Proteomes" id="UP000276133">
    <property type="component" value="Unassembled WGS sequence"/>
</dbReference>